<evidence type="ECO:0000256" key="1">
    <source>
        <dbReference type="SAM" id="MobiDB-lite"/>
    </source>
</evidence>
<feature type="compositionally biased region" description="Basic and acidic residues" evidence="1">
    <location>
        <begin position="1"/>
        <end position="21"/>
    </location>
</feature>
<keyword evidence="2" id="KW-0472">Membrane</keyword>
<keyword evidence="4" id="KW-1185">Reference proteome</keyword>
<feature type="compositionally biased region" description="Pro residues" evidence="1">
    <location>
        <begin position="137"/>
        <end position="147"/>
    </location>
</feature>
<reference evidence="4" key="1">
    <citation type="journal article" date="2019" name="Int. J. Syst. Evol. Microbiol.">
        <title>The Global Catalogue of Microorganisms (GCM) 10K type strain sequencing project: providing services to taxonomists for standard genome sequencing and annotation.</title>
        <authorList>
            <consortium name="The Broad Institute Genomics Platform"/>
            <consortium name="The Broad Institute Genome Sequencing Center for Infectious Disease"/>
            <person name="Wu L."/>
            <person name="Ma J."/>
        </authorList>
    </citation>
    <scope>NUCLEOTIDE SEQUENCE [LARGE SCALE GENOMIC DNA]</scope>
    <source>
        <strain evidence="4">CGMCC 4.1469</strain>
    </source>
</reference>
<sequence length="341" mass="34958">MTRRDTGWGRTEWDERNRWDATDGGTTDPGDERSDAEVESELRVLLQRAAPDLPAPADRMERIRERAARSRSRRRAAALAAGLTTGLVAAALAAAPALAPGQSQIALPPSARTPAAVGVPGTAGVPGAATSASPHPTLSPSPSPTPAPGSSADPDEGAGRTGAGPGGTEPSFGTSGSFFPERAIRFPELNNAAISLPPGWASLYRPSVKPLSGVGYVADQPLEPGVYCAGQGESCAPLAALTDGGSLVTITLVTDWAEAEKVVRTALPPIDTQLDKTCAVRGGTRELVGHRTIEVDDAVTVIRLSACLNQPSAKALQVIADMLDSVQIGGDAIDVARTAAG</sequence>
<name>A0ABW1EW92_9ACTN</name>
<evidence type="ECO:0000313" key="4">
    <source>
        <dbReference type="Proteomes" id="UP001596067"/>
    </source>
</evidence>
<evidence type="ECO:0000313" key="3">
    <source>
        <dbReference type="EMBL" id="MFC5885199.1"/>
    </source>
</evidence>
<accession>A0ABW1EW92</accession>
<organism evidence="3 4">
    <name type="scientific">Kitasatospora aburaviensis</name>
    <dbReference type="NCBI Taxonomy" id="67265"/>
    <lineage>
        <taxon>Bacteria</taxon>
        <taxon>Bacillati</taxon>
        <taxon>Actinomycetota</taxon>
        <taxon>Actinomycetes</taxon>
        <taxon>Kitasatosporales</taxon>
        <taxon>Streptomycetaceae</taxon>
        <taxon>Kitasatospora</taxon>
    </lineage>
</organism>
<proteinExistence type="predicted"/>
<keyword evidence="2" id="KW-0812">Transmembrane</keyword>
<feature type="region of interest" description="Disordered" evidence="1">
    <location>
        <begin position="111"/>
        <end position="177"/>
    </location>
</feature>
<feature type="transmembrane region" description="Helical" evidence="2">
    <location>
        <begin position="76"/>
        <end position="99"/>
    </location>
</feature>
<gene>
    <name evidence="3" type="ORF">ACFP0N_09470</name>
</gene>
<comment type="caution">
    <text evidence="3">The sequence shown here is derived from an EMBL/GenBank/DDBJ whole genome shotgun (WGS) entry which is preliminary data.</text>
</comment>
<dbReference type="RefSeq" id="WP_313762037.1">
    <property type="nucleotide sequence ID" value="NZ_BAAAVH010000077.1"/>
</dbReference>
<protein>
    <submittedName>
        <fullName evidence="3">Uncharacterized protein</fullName>
    </submittedName>
</protein>
<dbReference type="EMBL" id="JBHSOD010000008">
    <property type="protein sequence ID" value="MFC5885199.1"/>
    <property type="molecule type" value="Genomic_DNA"/>
</dbReference>
<feature type="region of interest" description="Disordered" evidence="1">
    <location>
        <begin position="1"/>
        <end position="40"/>
    </location>
</feature>
<evidence type="ECO:0000256" key="2">
    <source>
        <dbReference type="SAM" id="Phobius"/>
    </source>
</evidence>
<feature type="compositionally biased region" description="Basic and acidic residues" evidence="1">
    <location>
        <begin position="30"/>
        <end position="40"/>
    </location>
</feature>
<dbReference type="Proteomes" id="UP001596067">
    <property type="component" value="Unassembled WGS sequence"/>
</dbReference>
<feature type="compositionally biased region" description="Low complexity" evidence="1">
    <location>
        <begin position="113"/>
        <end position="136"/>
    </location>
</feature>
<keyword evidence="2" id="KW-1133">Transmembrane helix</keyword>